<protein>
    <submittedName>
        <fullName evidence="2">Cyclic nucleotide-binding domain-containing protein</fullName>
    </submittedName>
</protein>
<dbReference type="RefSeq" id="WP_136926948.1">
    <property type="nucleotide sequence ID" value="NZ_SSMQ01000001.1"/>
</dbReference>
<sequence length="728" mass="79392">MSSPTLPYLPDSIPSGSVDALAATSVLFAQVCSATSSRLVSYLEHVEVPPTSVLLREGEVGQEMYFLVSGEARLRRANVDLGRIGPGAHFGELALIAGRLRTSSVVAESTLTLARLSRAQYEQMSKRDPELALCLTQALVASLGKELTEMTENMGALLHERSLPRRVFVDVTVNRAWARVRTGTLLGDLLPRDVGGDPVVAALVNNKAVSLGMPITSDAHVEPLCASHWEGKRVYRASLGLLLLEASRRAFPDVFVRLGPGAGFGQPIELLHPGTLLLTTWAERVTAKMHELIAADVPFQQEFWTVDEARSHFAEEGARDLLALLRTWRTGHVQLVCAGSEAVLSMAPLLPSAGHIAPFPFRIEVGGEAVMLCYGDEPRVTPEGGAAPPSTRLHQDIQPASARLGVRQDEPWLTTLGITSVGAFNDACVRGKTPEIIRVSEGQHEKRISRIADAIAGGGTIRVICVAGPSSSGKTTFLSRLTVQLLVNGIHPVGLSLDDYYVDREKTVRDARGEYDYESLEAIDVGALREHLGRIFAGETVKTARYDFVTGKSHPDGGREVTLRGSDVLLIEGIHGLNPKLIDGLLPRDKVFCIFLQPMTALPFDRVNRISVSDVRLLRRIVRDRHGRGTNAAANILRWPSVRAGERANIFPFLAQADAIFDSSLVYELGVIKVFADRYLLEVAQEHPAFVTAHRLRQLIDKVVTIYPDHVPPTSILREFIGGSGFEY</sequence>
<gene>
    <name evidence="2" type="ORF">E8A74_00830</name>
</gene>
<evidence type="ECO:0000259" key="1">
    <source>
        <dbReference type="PROSITE" id="PS50042"/>
    </source>
</evidence>
<dbReference type="CDD" id="cd00038">
    <property type="entry name" value="CAP_ED"/>
    <property type="match status" value="1"/>
</dbReference>
<dbReference type="InterPro" id="IPR018163">
    <property type="entry name" value="Thr/Ala-tRNA-synth_IIc_edit"/>
</dbReference>
<dbReference type="SMART" id="SM00100">
    <property type="entry name" value="cNMP"/>
    <property type="match status" value="1"/>
</dbReference>
<dbReference type="GO" id="GO:0005524">
    <property type="term" value="F:ATP binding"/>
    <property type="evidence" value="ECO:0007669"/>
    <property type="project" value="InterPro"/>
</dbReference>
<evidence type="ECO:0000313" key="3">
    <source>
        <dbReference type="Proteomes" id="UP000309215"/>
    </source>
</evidence>
<dbReference type="Proteomes" id="UP000309215">
    <property type="component" value="Unassembled WGS sequence"/>
</dbReference>
<dbReference type="SUPFAM" id="SSF52540">
    <property type="entry name" value="P-loop containing nucleoside triphosphate hydrolases"/>
    <property type="match status" value="1"/>
</dbReference>
<dbReference type="Pfam" id="PF00485">
    <property type="entry name" value="PRK"/>
    <property type="match status" value="1"/>
</dbReference>
<feature type="domain" description="Cyclic nucleotide-binding" evidence="1">
    <location>
        <begin position="27"/>
        <end position="124"/>
    </location>
</feature>
<proteinExistence type="predicted"/>
<dbReference type="InterPro" id="IPR018490">
    <property type="entry name" value="cNMP-bd_dom_sf"/>
</dbReference>
<evidence type="ECO:0000313" key="2">
    <source>
        <dbReference type="EMBL" id="TKD13132.1"/>
    </source>
</evidence>
<dbReference type="InterPro" id="IPR014710">
    <property type="entry name" value="RmlC-like_jellyroll"/>
</dbReference>
<accession>A0A4U1JK42</accession>
<dbReference type="EMBL" id="SSMQ01000001">
    <property type="protein sequence ID" value="TKD13132.1"/>
    <property type="molecule type" value="Genomic_DNA"/>
</dbReference>
<dbReference type="PROSITE" id="PS50042">
    <property type="entry name" value="CNMP_BINDING_3"/>
    <property type="match status" value="1"/>
</dbReference>
<reference evidence="2 3" key="1">
    <citation type="submission" date="2019-04" db="EMBL/GenBank/DDBJ databases">
        <authorList>
            <person name="Li Y."/>
            <person name="Wang J."/>
        </authorList>
    </citation>
    <scope>NUCLEOTIDE SEQUENCE [LARGE SCALE GENOMIC DNA]</scope>
    <source>
        <strain evidence="2 3">DSM 14668</strain>
    </source>
</reference>
<dbReference type="Pfam" id="PF00027">
    <property type="entry name" value="cNMP_binding"/>
    <property type="match status" value="1"/>
</dbReference>
<dbReference type="Gene3D" id="2.60.120.10">
    <property type="entry name" value="Jelly Rolls"/>
    <property type="match status" value="1"/>
</dbReference>
<dbReference type="CDD" id="cd02028">
    <property type="entry name" value="UMPK_like"/>
    <property type="match status" value="1"/>
</dbReference>
<dbReference type="AlphaFoldDB" id="A0A4U1JK42"/>
<dbReference type="Gene3D" id="3.30.980.10">
    <property type="entry name" value="Threonyl-trna Synthetase, Chain A, domain 2"/>
    <property type="match status" value="1"/>
</dbReference>
<name>A0A4U1JK42_9BACT</name>
<dbReference type="PANTHER" id="PTHR10285">
    <property type="entry name" value="URIDINE KINASE"/>
    <property type="match status" value="1"/>
</dbReference>
<dbReference type="InterPro" id="IPR000595">
    <property type="entry name" value="cNMP-bd_dom"/>
</dbReference>
<dbReference type="GO" id="GO:0016301">
    <property type="term" value="F:kinase activity"/>
    <property type="evidence" value="ECO:0007669"/>
    <property type="project" value="InterPro"/>
</dbReference>
<dbReference type="SUPFAM" id="SSF51206">
    <property type="entry name" value="cAMP-binding domain-like"/>
    <property type="match status" value="1"/>
</dbReference>
<organism evidence="2 3">
    <name type="scientific">Polyangium fumosum</name>
    <dbReference type="NCBI Taxonomy" id="889272"/>
    <lineage>
        <taxon>Bacteria</taxon>
        <taxon>Pseudomonadati</taxon>
        <taxon>Myxococcota</taxon>
        <taxon>Polyangia</taxon>
        <taxon>Polyangiales</taxon>
        <taxon>Polyangiaceae</taxon>
        <taxon>Polyangium</taxon>
    </lineage>
</organism>
<dbReference type="OrthoDB" id="9764644at2"/>
<keyword evidence="3" id="KW-1185">Reference proteome</keyword>
<dbReference type="InterPro" id="IPR006083">
    <property type="entry name" value="PRK/URK"/>
</dbReference>
<dbReference type="SUPFAM" id="SSF55186">
    <property type="entry name" value="ThrRS/AlaRS common domain"/>
    <property type="match status" value="1"/>
</dbReference>
<dbReference type="InterPro" id="IPR027417">
    <property type="entry name" value="P-loop_NTPase"/>
</dbReference>
<comment type="caution">
    <text evidence="2">The sequence shown here is derived from an EMBL/GenBank/DDBJ whole genome shotgun (WGS) entry which is preliminary data.</text>
</comment>
<dbReference type="Gene3D" id="3.40.50.300">
    <property type="entry name" value="P-loop containing nucleotide triphosphate hydrolases"/>
    <property type="match status" value="1"/>
</dbReference>